<feature type="compositionally biased region" description="Polar residues" evidence="1">
    <location>
        <begin position="120"/>
        <end position="133"/>
    </location>
</feature>
<evidence type="ECO:0000313" key="3">
    <source>
        <dbReference type="Proteomes" id="UP000028990"/>
    </source>
</evidence>
<organism evidence="2 3">
    <name type="scientific">Fukomys damarensis</name>
    <name type="common">Damaraland mole rat</name>
    <name type="synonym">Cryptomys damarensis</name>
    <dbReference type="NCBI Taxonomy" id="885580"/>
    <lineage>
        <taxon>Eukaryota</taxon>
        <taxon>Metazoa</taxon>
        <taxon>Chordata</taxon>
        <taxon>Craniata</taxon>
        <taxon>Vertebrata</taxon>
        <taxon>Euteleostomi</taxon>
        <taxon>Mammalia</taxon>
        <taxon>Eutheria</taxon>
        <taxon>Euarchontoglires</taxon>
        <taxon>Glires</taxon>
        <taxon>Rodentia</taxon>
        <taxon>Hystricomorpha</taxon>
        <taxon>Bathyergidae</taxon>
        <taxon>Fukomys</taxon>
    </lineage>
</organism>
<proteinExistence type="predicted"/>
<evidence type="ECO:0000313" key="2">
    <source>
        <dbReference type="EMBL" id="KFO32952.1"/>
    </source>
</evidence>
<feature type="region of interest" description="Disordered" evidence="1">
    <location>
        <begin position="64"/>
        <end position="86"/>
    </location>
</feature>
<keyword evidence="3" id="KW-1185">Reference proteome</keyword>
<gene>
    <name evidence="2" type="ORF">H920_05568</name>
</gene>
<dbReference type="EMBL" id="KN122106">
    <property type="protein sequence ID" value="KFO32952.1"/>
    <property type="molecule type" value="Genomic_DNA"/>
</dbReference>
<protein>
    <submittedName>
        <fullName evidence="2">Uncharacterized protein</fullName>
    </submittedName>
</protein>
<feature type="region of interest" description="Disordered" evidence="1">
    <location>
        <begin position="103"/>
        <end position="167"/>
    </location>
</feature>
<accession>A0A091DPE9</accession>
<reference evidence="2 3" key="1">
    <citation type="submission" date="2013-11" db="EMBL/GenBank/DDBJ databases">
        <title>The Damaraland mole rat (Fukomys damarensis) genome and evolution of African mole rats.</title>
        <authorList>
            <person name="Gladyshev V.N."/>
            <person name="Fang X."/>
        </authorList>
    </citation>
    <scope>NUCLEOTIDE SEQUENCE [LARGE SCALE GENOMIC DNA]</scope>
    <source>
        <tissue evidence="2">Liver</tissue>
    </source>
</reference>
<evidence type="ECO:0000256" key="1">
    <source>
        <dbReference type="SAM" id="MobiDB-lite"/>
    </source>
</evidence>
<name>A0A091DPE9_FUKDA</name>
<feature type="compositionally biased region" description="Basic and acidic residues" evidence="1">
    <location>
        <begin position="68"/>
        <end position="77"/>
    </location>
</feature>
<dbReference type="Proteomes" id="UP000028990">
    <property type="component" value="Unassembled WGS sequence"/>
</dbReference>
<dbReference type="AlphaFoldDB" id="A0A091DPE9"/>
<sequence>MGAADDRVDFRPLPDVLEQRVPVVHHEVMRTVWQAQKGLLVHQVLMSRTGEILKKVVTSYGKNVEEEEQHHEVKSDALEGPDLGQNDNMDLMKLCIEPETPHLTAESQQLKHTGWPDTLPGTQDFMQQGQQGDSEVKDFRSIPPIQGESGYPPQIDFQNENRQDKPN</sequence>